<evidence type="ECO:0000256" key="12">
    <source>
        <dbReference type="ARBA" id="ARBA00034000"/>
    </source>
</evidence>
<dbReference type="UniPathway" id="UPA00219"/>
<evidence type="ECO:0000256" key="6">
    <source>
        <dbReference type="ARBA" id="ARBA00022670"/>
    </source>
</evidence>
<keyword evidence="8 18" id="KW-0378">Hydrolase</keyword>
<evidence type="ECO:0000256" key="4">
    <source>
        <dbReference type="ARBA" id="ARBA00012448"/>
    </source>
</evidence>
<feature type="active site" description="Acyl-ester intermediate" evidence="13">
    <location>
        <position position="86"/>
    </location>
</feature>
<dbReference type="InterPro" id="IPR018044">
    <property type="entry name" value="Peptidase_S11"/>
</dbReference>
<comment type="similarity">
    <text evidence="3 15">Belongs to the peptidase S11 family.</text>
</comment>
<organism evidence="18">
    <name type="scientific">uncultured Anaerotruncus sp</name>
    <dbReference type="NCBI Taxonomy" id="905011"/>
    <lineage>
        <taxon>Bacteria</taxon>
        <taxon>Bacillati</taxon>
        <taxon>Bacillota</taxon>
        <taxon>Clostridia</taxon>
        <taxon>Eubacteriales</taxon>
        <taxon>Oscillospiraceae</taxon>
        <taxon>Anaerotruncus</taxon>
        <taxon>environmental samples</taxon>
    </lineage>
</organism>
<feature type="signal peptide" evidence="16">
    <location>
        <begin position="1"/>
        <end position="25"/>
    </location>
</feature>
<dbReference type="InterPro" id="IPR012338">
    <property type="entry name" value="Beta-lactam/transpept-like"/>
</dbReference>
<dbReference type="EMBL" id="FMHG01000001">
    <property type="protein sequence ID" value="SCJ56916.1"/>
    <property type="molecule type" value="Genomic_DNA"/>
</dbReference>
<feature type="chain" id="PRO_5008736496" description="serine-type D-Ala-D-Ala carboxypeptidase" evidence="16">
    <location>
        <begin position="26"/>
        <end position="407"/>
    </location>
</feature>
<evidence type="ECO:0000256" key="10">
    <source>
        <dbReference type="ARBA" id="ARBA00022984"/>
    </source>
</evidence>
<dbReference type="PANTHER" id="PTHR21581:SF6">
    <property type="entry name" value="TRAFFICKING PROTEIN PARTICLE COMPLEX SUBUNIT 12"/>
    <property type="match status" value="1"/>
</dbReference>
<feature type="domain" description="Peptidase S11 D-Ala-D-Ala carboxypeptidase A C-terminal" evidence="17">
    <location>
        <begin position="299"/>
        <end position="389"/>
    </location>
</feature>
<protein>
    <recommendedName>
        <fullName evidence="4">serine-type D-Ala-D-Ala carboxypeptidase</fullName>
        <ecNumber evidence="4">3.4.16.4</ecNumber>
    </recommendedName>
</protein>
<keyword evidence="5 18" id="KW-0121">Carboxypeptidase</keyword>
<evidence type="ECO:0000256" key="7">
    <source>
        <dbReference type="ARBA" id="ARBA00022729"/>
    </source>
</evidence>
<dbReference type="Gene3D" id="2.60.410.10">
    <property type="entry name" value="D-Ala-D-Ala carboxypeptidase, C-terminal domain"/>
    <property type="match status" value="1"/>
</dbReference>
<dbReference type="Pfam" id="PF00768">
    <property type="entry name" value="Peptidase_S11"/>
    <property type="match status" value="1"/>
</dbReference>
<evidence type="ECO:0000256" key="2">
    <source>
        <dbReference type="ARBA" id="ARBA00004752"/>
    </source>
</evidence>
<dbReference type="InterPro" id="IPR012907">
    <property type="entry name" value="Peptidase_S11_C"/>
</dbReference>
<dbReference type="SMART" id="SM00936">
    <property type="entry name" value="PBP5_C"/>
    <property type="match status" value="1"/>
</dbReference>
<evidence type="ECO:0000256" key="15">
    <source>
        <dbReference type="RuleBase" id="RU004016"/>
    </source>
</evidence>
<comment type="catalytic activity">
    <reaction evidence="12">
        <text>Preferential cleavage: (Ac)2-L-Lys-D-Ala-|-D-Ala. Also transpeptidation of peptidyl-alanyl moieties that are N-acyl substituents of D-alanine.</text>
        <dbReference type="EC" id="3.4.16.4"/>
    </reaction>
</comment>
<keyword evidence="11" id="KW-0961">Cell wall biogenesis/degradation</keyword>
<name>A0A1C6HH50_9FIRM</name>
<evidence type="ECO:0000259" key="17">
    <source>
        <dbReference type="SMART" id="SM00936"/>
    </source>
</evidence>
<evidence type="ECO:0000256" key="14">
    <source>
        <dbReference type="PIRSR" id="PIRSR618044-2"/>
    </source>
</evidence>
<keyword evidence="6" id="KW-0645">Protease</keyword>
<evidence type="ECO:0000313" key="18">
    <source>
        <dbReference type="EMBL" id="SCJ56916.1"/>
    </source>
</evidence>
<dbReference type="AlphaFoldDB" id="A0A1C6HH50"/>
<dbReference type="GO" id="GO:0009002">
    <property type="term" value="F:serine-type D-Ala-D-Ala carboxypeptidase activity"/>
    <property type="evidence" value="ECO:0007669"/>
    <property type="project" value="UniProtKB-EC"/>
</dbReference>
<dbReference type="SUPFAM" id="SSF56601">
    <property type="entry name" value="beta-lactamase/transpeptidase-like"/>
    <property type="match status" value="1"/>
</dbReference>
<feature type="active site" description="Proton acceptor" evidence="13">
    <location>
        <position position="89"/>
    </location>
</feature>
<dbReference type="InterPro" id="IPR015956">
    <property type="entry name" value="Peniciliin-bd_prot_C_sf"/>
</dbReference>
<dbReference type="InterPro" id="IPR037167">
    <property type="entry name" value="Peptidase_S11_C_sf"/>
</dbReference>
<evidence type="ECO:0000256" key="11">
    <source>
        <dbReference type="ARBA" id="ARBA00023316"/>
    </source>
</evidence>
<comment type="pathway">
    <text evidence="2">Cell wall biogenesis; peptidoglycan biosynthesis.</text>
</comment>
<evidence type="ECO:0000256" key="16">
    <source>
        <dbReference type="SAM" id="SignalP"/>
    </source>
</evidence>
<dbReference type="Gene3D" id="3.40.710.10">
    <property type="entry name" value="DD-peptidase/beta-lactamase superfamily"/>
    <property type="match status" value="1"/>
</dbReference>
<gene>
    <name evidence="18" type="primary">dacC</name>
    <name evidence="18" type="ORF">SAMEA3545359_00853</name>
</gene>
<dbReference type="Pfam" id="PF07943">
    <property type="entry name" value="PBP5_C"/>
    <property type="match status" value="1"/>
</dbReference>
<evidence type="ECO:0000256" key="9">
    <source>
        <dbReference type="ARBA" id="ARBA00022960"/>
    </source>
</evidence>
<dbReference type="InterPro" id="IPR001967">
    <property type="entry name" value="Peptidase_S11_N"/>
</dbReference>
<feature type="binding site" evidence="14">
    <location>
        <position position="249"/>
    </location>
    <ligand>
        <name>substrate</name>
    </ligand>
</feature>
<dbReference type="GO" id="GO:0009252">
    <property type="term" value="P:peptidoglycan biosynthetic process"/>
    <property type="evidence" value="ECO:0007669"/>
    <property type="project" value="UniProtKB-UniPathway"/>
</dbReference>
<comment type="function">
    <text evidence="1">Removes C-terminal D-alanyl residues from sugar-peptide cell wall precursors.</text>
</comment>
<proteinExistence type="inferred from homology"/>
<keyword evidence="7 16" id="KW-0732">Signal</keyword>
<dbReference type="GO" id="GO:0006508">
    <property type="term" value="P:proteolysis"/>
    <property type="evidence" value="ECO:0007669"/>
    <property type="project" value="UniProtKB-KW"/>
</dbReference>
<keyword evidence="10" id="KW-0573">Peptidoglycan synthesis</keyword>
<evidence type="ECO:0000256" key="3">
    <source>
        <dbReference type="ARBA" id="ARBA00007164"/>
    </source>
</evidence>
<sequence length="407" mass="43074">MRRVCAAAMALLLFCSLLLPLPALGYEGVTTTDFPLLDEETAQPTAGIAAPEGDLAVAAKSAILLEQSTGTVLYEMDADVQMPPASITKVMTLLLVMEAIDAGKFGYDDQVSASEYACAMGGSQIWLEPGETMTVDELLKATAISSANDAAAALGEYVAGSPDAFINMMNERAAQLGMKNTHFVNPNGLDAEGHVSSARDIAIMSCELLKHPDITKYSTVWMDSLRGGATQLVNTNKLVRFYEGATGLKTGTTDGAGSCLSASATRGGLSLVAVVMGCETSNDRFASARTLLDYGFANYEMAELKLPETAPAALKVKNGTEQAVQLVYQSSGKFLVKKGSADKITQEIKLAETLTAPVEKGQKLGSCDIVLEGQRIGGYDIVAKKAVPKMDFLTGFSNLSKQLFIMK</sequence>
<dbReference type="GO" id="GO:0008360">
    <property type="term" value="P:regulation of cell shape"/>
    <property type="evidence" value="ECO:0007669"/>
    <property type="project" value="UniProtKB-KW"/>
</dbReference>
<reference evidence="18" key="1">
    <citation type="submission" date="2015-09" db="EMBL/GenBank/DDBJ databases">
        <authorList>
            <consortium name="Pathogen Informatics"/>
        </authorList>
    </citation>
    <scope>NUCLEOTIDE SEQUENCE</scope>
    <source>
        <strain evidence="18">2789STDY5834896</strain>
    </source>
</reference>
<evidence type="ECO:0000256" key="5">
    <source>
        <dbReference type="ARBA" id="ARBA00022645"/>
    </source>
</evidence>
<dbReference type="PRINTS" id="PR00725">
    <property type="entry name" value="DADACBPTASE1"/>
</dbReference>
<evidence type="ECO:0000256" key="13">
    <source>
        <dbReference type="PIRSR" id="PIRSR618044-1"/>
    </source>
</evidence>
<accession>A0A1C6HH50</accession>
<dbReference type="GO" id="GO:0071555">
    <property type="term" value="P:cell wall organization"/>
    <property type="evidence" value="ECO:0007669"/>
    <property type="project" value="UniProtKB-KW"/>
</dbReference>
<evidence type="ECO:0000256" key="1">
    <source>
        <dbReference type="ARBA" id="ARBA00003217"/>
    </source>
</evidence>
<evidence type="ECO:0000256" key="8">
    <source>
        <dbReference type="ARBA" id="ARBA00022801"/>
    </source>
</evidence>
<feature type="active site" evidence="13">
    <location>
        <position position="146"/>
    </location>
</feature>
<dbReference type="EC" id="3.4.16.4" evidence="4"/>
<keyword evidence="9" id="KW-0133">Cell shape</keyword>
<dbReference type="SUPFAM" id="SSF69189">
    <property type="entry name" value="Penicillin-binding protein associated domain"/>
    <property type="match status" value="1"/>
</dbReference>
<dbReference type="PANTHER" id="PTHR21581">
    <property type="entry name" value="D-ALANYL-D-ALANINE CARBOXYPEPTIDASE"/>
    <property type="match status" value="1"/>
</dbReference>